<dbReference type="InterPro" id="IPR012338">
    <property type="entry name" value="Beta-lactam/transpept-like"/>
</dbReference>
<dbReference type="Gene3D" id="3.40.710.10">
    <property type="entry name" value="DD-peptidase/beta-lactamase superfamily"/>
    <property type="match status" value="1"/>
</dbReference>
<dbReference type="Pfam" id="PF05223">
    <property type="entry name" value="MecA_N"/>
    <property type="match status" value="1"/>
</dbReference>
<feature type="domain" description="Penicillin-binding protein transpeptidase" evidence="1">
    <location>
        <begin position="261"/>
        <end position="528"/>
    </location>
</feature>
<dbReference type="Pfam" id="PF00905">
    <property type="entry name" value="Transpeptidase"/>
    <property type="match status" value="1"/>
</dbReference>
<dbReference type="GO" id="GO:0046677">
    <property type="term" value="P:response to antibiotic"/>
    <property type="evidence" value="ECO:0007669"/>
    <property type="project" value="InterPro"/>
</dbReference>
<organism evidence="3 4">
    <name type="scientific">Streptomyces venezuelae</name>
    <dbReference type="NCBI Taxonomy" id="54571"/>
    <lineage>
        <taxon>Bacteria</taxon>
        <taxon>Bacillati</taxon>
        <taxon>Actinomycetota</taxon>
        <taxon>Actinomycetes</taxon>
        <taxon>Kitasatosporales</taxon>
        <taxon>Streptomycetaceae</taxon>
        <taxon>Streptomyces</taxon>
    </lineage>
</organism>
<dbReference type="EMBL" id="CP029194">
    <property type="protein sequence ID" value="QES21773.1"/>
    <property type="molecule type" value="Genomic_DNA"/>
</dbReference>
<dbReference type="InterPro" id="IPR050515">
    <property type="entry name" value="Beta-lactam/transpept"/>
</dbReference>
<evidence type="ECO:0000259" key="1">
    <source>
        <dbReference type="Pfam" id="PF00905"/>
    </source>
</evidence>
<protein>
    <submittedName>
        <fullName evidence="3">Penicillin-binding protein</fullName>
    </submittedName>
</protein>
<name>A0A5P2AUA3_STRVZ</name>
<dbReference type="GO" id="GO:0071972">
    <property type="term" value="F:peptidoglycan L,D-transpeptidase activity"/>
    <property type="evidence" value="ECO:0007669"/>
    <property type="project" value="TreeGrafter"/>
</dbReference>
<gene>
    <name evidence="3" type="ORF">DEJ46_23895</name>
</gene>
<dbReference type="InterPro" id="IPR007887">
    <property type="entry name" value="MecA_N"/>
</dbReference>
<dbReference type="PANTHER" id="PTHR30627:SF24">
    <property type="entry name" value="PENICILLIN-BINDING PROTEIN 4B"/>
    <property type="match status" value="1"/>
</dbReference>
<dbReference type="PANTHER" id="PTHR30627">
    <property type="entry name" value="PEPTIDOGLYCAN D,D-TRANSPEPTIDASE"/>
    <property type="match status" value="1"/>
</dbReference>
<proteinExistence type="predicted"/>
<feature type="domain" description="NTF2-like N-terminal transpeptidase" evidence="2">
    <location>
        <begin position="51"/>
        <end position="161"/>
    </location>
</feature>
<dbReference type="GO" id="GO:0005886">
    <property type="term" value="C:plasma membrane"/>
    <property type="evidence" value="ECO:0007669"/>
    <property type="project" value="TreeGrafter"/>
</dbReference>
<dbReference type="AlphaFoldDB" id="A0A5P2AUA3"/>
<evidence type="ECO:0000259" key="2">
    <source>
        <dbReference type="Pfam" id="PF05223"/>
    </source>
</evidence>
<sequence>MTMQTTHRARRRRRWPAVVVAGAVVAGVAGWAVAYGPLKGEEPPRTVDPEAVRTARAFLSSWAAGDLPAAARLTDSPAKAEETLRNFTAGLEIVKPVLTAGAARVDGAAGTGARVPYRARMPVAELGTWSYGSEFAVARTEAGWRVRWELPLIHPQLNDKQRFKLVEEESAELAAVDRDGQAISAAEHPSLVSVLGLGGGKPRGEVQVVDRITGETRSTAVRFGPEPGEGGGPLRTTIDARTQRAAEKALARHTAGRNAGLVAVRIDSGEVVAVANGPAGGFNRAFQGTYAPGSTWKVVTSAALLAKGAVTPESRVDCPKYLTVGKQFHNVETSEIPGASFREDFIHSCNTAFVALRGRLANGEMTVFAKEHFGIGPEWKTGVGSVDAEVPVPAGETEKAAALFGQGRLRTNPLAMASVTATAVSGTFRQPLLVKGTDQPSVATKPLPSGVAKQLRSLMRDTVTEGSAKVLAGVPGEVGAKTGTAEVTEDGNNNGWLVAYDGEIAVACVVEGAESGSGSAGPVLRDLLTELAGRPGGAAD</sequence>
<evidence type="ECO:0000313" key="3">
    <source>
        <dbReference type="EMBL" id="QES21773.1"/>
    </source>
</evidence>
<evidence type="ECO:0000313" key="4">
    <source>
        <dbReference type="Proteomes" id="UP000324106"/>
    </source>
</evidence>
<dbReference type="SUPFAM" id="SSF56601">
    <property type="entry name" value="beta-lactamase/transpeptidase-like"/>
    <property type="match status" value="1"/>
</dbReference>
<dbReference type="InterPro" id="IPR001460">
    <property type="entry name" value="PCN-bd_Tpept"/>
</dbReference>
<dbReference type="Proteomes" id="UP000324106">
    <property type="component" value="Chromosome"/>
</dbReference>
<reference evidence="3 4" key="1">
    <citation type="submission" date="2018-05" db="EMBL/GenBank/DDBJ databases">
        <title>Streptomyces venezuelae.</title>
        <authorList>
            <person name="Kim W."/>
            <person name="Lee N."/>
            <person name="Cho B.-K."/>
        </authorList>
    </citation>
    <scope>NUCLEOTIDE SEQUENCE [LARGE SCALE GENOMIC DNA]</scope>
    <source>
        <strain evidence="3 4">ATCC 15068</strain>
    </source>
</reference>
<dbReference type="OrthoDB" id="5241017at2"/>
<dbReference type="GO" id="GO:0071555">
    <property type="term" value="P:cell wall organization"/>
    <property type="evidence" value="ECO:0007669"/>
    <property type="project" value="TreeGrafter"/>
</dbReference>
<dbReference type="GO" id="GO:0008658">
    <property type="term" value="F:penicillin binding"/>
    <property type="evidence" value="ECO:0007669"/>
    <property type="project" value="InterPro"/>
</dbReference>
<accession>A0A5P2AUA3</accession>